<sequence>MLAVVVTPAAARPPPQPVSGFDGFGGDARAPGTGPPTETTDVTVNVAVAANGSSVWTERATLTDPDAADALRANESRRRAVIAAQFDHRFGRDTHALASHVENDTLVVTYRLDGVVHEAGGGVLFAPFADYTNDYYPGDADVTVDAPAGYRVVDRPDAMAVADGGATLRWNDSTGAGDAGVSPGLVTFASAGATLPGVRAELAVLAAYGLPTVGVGGVYALLFGAPFGLVASGGVRLVRDDRRTVRASALAVALSVGVVAALTTYPATGSVVAGTLHPFFLTLAVPFALLVSLVGIGVHVAIARHER</sequence>
<evidence type="ECO:0000256" key="2">
    <source>
        <dbReference type="SAM" id="Phobius"/>
    </source>
</evidence>
<keyword evidence="2" id="KW-0472">Membrane</keyword>
<evidence type="ECO:0000256" key="1">
    <source>
        <dbReference type="SAM" id="MobiDB-lite"/>
    </source>
</evidence>
<keyword evidence="4" id="KW-1185">Reference proteome</keyword>
<name>A0A830GBC6_9EURY</name>
<protein>
    <submittedName>
        <fullName evidence="3">Uncharacterized protein</fullName>
    </submittedName>
</protein>
<reference evidence="3 4" key="1">
    <citation type="journal article" date="2019" name="Int. J. Syst. Evol. Microbiol.">
        <title>The Global Catalogue of Microorganisms (GCM) 10K type strain sequencing project: providing services to taxonomists for standard genome sequencing and annotation.</title>
        <authorList>
            <consortium name="The Broad Institute Genomics Platform"/>
            <consortium name="The Broad Institute Genome Sequencing Center for Infectious Disease"/>
            <person name="Wu L."/>
            <person name="Ma J."/>
        </authorList>
    </citation>
    <scope>NUCLEOTIDE SEQUENCE [LARGE SCALE GENOMIC DNA]</scope>
    <source>
        <strain evidence="3 4">JCM 16331</strain>
    </source>
</reference>
<dbReference type="EMBL" id="BMOQ01000005">
    <property type="protein sequence ID" value="GGN18056.1"/>
    <property type="molecule type" value="Genomic_DNA"/>
</dbReference>
<organism evidence="3 4">
    <name type="scientific">Halarchaeum nitratireducens</name>
    <dbReference type="NCBI Taxonomy" id="489913"/>
    <lineage>
        <taxon>Archaea</taxon>
        <taxon>Methanobacteriati</taxon>
        <taxon>Methanobacteriota</taxon>
        <taxon>Stenosarchaea group</taxon>
        <taxon>Halobacteria</taxon>
        <taxon>Halobacteriales</taxon>
        <taxon>Halobacteriaceae</taxon>
    </lineage>
</organism>
<dbReference type="AlphaFoldDB" id="A0A830GBC6"/>
<proteinExistence type="predicted"/>
<feature type="region of interest" description="Disordered" evidence="1">
    <location>
        <begin position="1"/>
        <end position="39"/>
    </location>
</feature>
<evidence type="ECO:0000313" key="3">
    <source>
        <dbReference type="EMBL" id="GGN18056.1"/>
    </source>
</evidence>
<feature type="transmembrane region" description="Helical" evidence="2">
    <location>
        <begin position="216"/>
        <end position="235"/>
    </location>
</feature>
<feature type="transmembrane region" description="Helical" evidence="2">
    <location>
        <begin position="279"/>
        <end position="302"/>
    </location>
</feature>
<dbReference type="Proteomes" id="UP000608850">
    <property type="component" value="Unassembled WGS sequence"/>
</dbReference>
<comment type="caution">
    <text evidence="3">The sequence shown here is derived from an EMBL/GenBank/DDBJ whole genome shotgun (WGS) entry which is preliminary data.</text>
</comment>
<feature type="transmembrane region" description="Helical" evidence="2">
    <location>
        <begin position="247"/>
        <end position="267"/>
    </location>
</feature>
<keyword evidence="2" id="KW-1133">Transmembrane helix</keyword>
<keyword evidence="2" id="KW-0812">Transmembrane</keyword>
<feature type="compositionally biased region" description="Low complexity" evidence="1">
    <location>
        <begin position="1"/>
        <end position="10"/>
    </location>
</feature>
<gene>
    <name evidence="3" type="ORF">GCM10009021_18760</name>
</gene>
<accession>A0A830GBC6</accession>
<evidence type="ECO:0000313" key="4">
    <source>
        <dbReference type="Proteomes" id="UP000608850"/>
    </source>
</evidence>